<keyword evidence="2" id="KW-1185">Reference proteome</keyword>
<name>A0ACC7Y7G0_9ACTN</name>
<accession>A0ACC7Y7G0</accession>
<sequence length="168" mass="17772">MRILRNVRRAGLAGIAASLFTAAAVTVAGGASAQAEGAAQAAADGMPAIVEDFNYPGADRVLAERNITLKRGDGRITLVDCSEAWNIKVESRLDNNGYCFLATTDEGWLTLELPEAWGVWAEDHPVTATLTAEGKETVVNVPSNDYKPVGESGETGLRSVLVELRVNG</sequence>
<dbReference type="Proteomes" id="UP000556843">
    <property type="component" value="Unassembled WGS sequence"/>
</dbReference>
<protein>
    <submittedName>
        <fullName evidence="1">Uncharacterized protein</fullName>
    </submittedName>
</protein>
<reference evidence="1" key="1">
    <citation type="submission" date="2020-03" db="EMBL/GenBank/DDBJ databases">
        <title>Complete genome sequence of sixteen Streptomyces strains facilitates identification of candidate genes involved in plant growth-promotion in grain legumes and cereals.</title>
        <authorList>
            <person name="Gopalakrishnan S."/>
            <person name="Thakur V."/>
            <person name="Saxena R."/>
            <person name="Vadlamudi S."/>
            <person name="Purohit S."/>
            <person name="Kumar V."/>
            <person name="Rathore A."/>
            <person name="Chitikineni A."/>
            <person name="Varshney R.K."/>
        </authorList>
    </citation>
    <scope>NUCLEOTIDE SEQUENCE</scope>
    <source>
        <strain evidence="1">CAI-93</strain>
    </source>
</reference>
<comment type="caution">
    <text evidence="1">The sequence shown here is derived from an EMBL/GenBank/DDBJ whole genome shotgun (WGS) entry which is preliminary data.</text>
</comment>
<dbReference type="EMBL" id="JAANNW010000033">
    <property type="protein sequence ID" value="NUV77823.1"/>
    <property type="molecule type" value="Genomic_DNA"/>
</dbReference>
<proteinExistence type="predicted"/>
<organism evidence="1 2">
    <name type="scientific">Streptomyces fungicidicus</name>
    <dbReference type="NCBI Taxonomy" id="68203"/>
    <lineage>
        <taxon>Bacteria</taxon>
        <taxon>Bacillati</taxon>
        <taxon>Actinomycetota</taxon>
        <taxon>Actinomycetes</taxon>
        <taxon>Kitasatosporales</taxon>
        <taxon>Streptomycetaceae</taxon>
        <taxon>Streptomyces</taxon>
    </lineage>
</organism>
<gene>
    <name evidence="1" type="ORF">G6W56_27640</name>
</gene>
<evidence type="ECO:0000313" key="1">
    <source>
        <dbReference type="EMBL" id="NUV77823.1"/>
    </source>
</evidence>
<evidence type="ECO:0000313" key="2">
    <source>
        <dbReference type="Proteomes" id="UP000556843"/>
    </source>
</evidence>